<feature type="domain" description="Alcohol dehydrogenase-like N-terminal" evidence="5">
    <location>
        <begin position="44"/>
        <end position="156"/>
    </location>
</feature>
<dbReference type="PANTHER" id="PTHR43401">
    <property type="entry name" value="L-THREONINE 3-DEHYDROGENASE"/>
    <property type="match status" value="1"/>
</dbReference>
<organism evidence="6">
    <name type="scientific">hydrocarbon metagenome</name>
    <dbReference type="NCBI Taxonomy" id="938273"/>
    <lineage>
        <taxon>unclassified sequences</taxon>
        <taxon>metagenomes</taxon>
        <taxon>ecological metagenomes</taxon>
    </lineage>
</organism>
<accession>A0A0W8FMA0</accession>
<dbReference type="InterPro" id="IPR036291">
    <property type="entry name" value="NAD(P)-bd_dom_sf"/>
</dbReference>
<dbReference type="InterPro" id="IPR050129">
    <property type="entry name" value="Zn_alcohol_dh"/>
</dbReference>
<evidence type="ECO:0000256" key="1">
    <source>
        <dbReference type="ARBA" id="ARBA00022723"/>
    </source>
</evidence>
<dbReference type="PANTHER" id="PTHR43401:SF2">
    <property type="entry name" value="L-THREONINE 3-DEHYDROGENASE"/>
    <property type="match status" value="1"/>
</dbReference>
<dbReference type="Gene3D" id="3.40.50.720">
    <property type="entry name" value="NAD(P)-binding Rossmann-like Domain"/>
    <property type="match status" value="1"/>
</dbReference>
<dbReference type="Gene3D" id="3.90.180.10">
    <property type="entry name" value="Medium-chain alcohol dehydrogenases, catalytic domain"/>
    <property type="match status" value="1"/>
</dbReference>
<name>A0A0W8FMA0_9ZZZZ</name>
<keyword evidence="2" id="KW-0862">Zinc</keyword>
<dbReference type="EMBL" id="LNQE01000996">
    <property type="protein sequence ID" value="KUG22031.1"/>
    <property type="molecule type" value="Genomic_DNA"/>
</dbReference>
<dbReference type="Pfam" id="PF08240">
    <property type="entry name" value="ADH_N"/>
    <property type="match status" value="1"/>
</dbReference>
<dbReference type="InterPro" id="IPR013154">
    <property type="entry name" value="ADH-like_N"/>
</dbReference>
<protein>
    <submittedName>
        <fullName evidence="6">2,3-butanediol dehydrogenase, r-alcohol forming, (R)-and (S)-acetoin-specific</fullName>
        <ecNumber evidence="6">1.1.1.4</ecNumber>
    </submittedName>
</protein>
<sequence length="372" mass="40385">MKSRMVVVKVDDDPIKKIVQPGPHQRYRNPRVTIETRILPALHPNEIRVKMMYAGVCGTDVHLVTTHPETGYIRCSAPAQIGVEGRVIGHEGIGRVLEIGSHVKHVQPGACVTFESIIVCHYCDECRRGDFNQCRHALLLGLEKDGLFGSIVDIPSMLSHDVSDIVQSEKGCRTATCVEPAGVAYVACEKTHLKAGDIVAIFGAGPIGLFAAMLSKNIFGASQVHMVEPIAFRRKLAGRWSDEIYDVDEFFNNGPSAIDVVIEASGNMDNINKVFRRLKANGRVAVLGRSGEPLTLDAVDHMITNAVSITGSRGHLGGAFAKVLTLCRNGQLSLDDAVTTILDGPEQVCDLLNSPEKVLEENCKVLVNFDGQ</sequence>
<proteinExistence type="predicted"/>
<dbReference type="SUPFAM" id="SSF51735">
    <property type="entry name" value="NAD(P)-binding Rossmann-fold domains"/>
    <property type="match status" value="1"/>
</dbReference>
<dbReference type="GO" id="GO:0000721">
    <property type="term" value="F:(R,R)-butanediol dehydrogenase activity"/>
    <property type="evidence" value="ECO:0007669"/>
    <property type="project" value="UniProtKB-EC"/>
</dbReference>
<keyword evidence="1" id="KW-0479">Metal-binding</keyword>
<comment type="caution">
    <text evidence="6">The sequence shown here is derived from an EMBL/GenBank/DDBJ whole genome shotgun (WGS) entry which is preliminary data.</text>
</comment>
<evidence type="ECO:0000313" key="6">
    <source>
        <dbReference type="EMBL" id="KUG22031.1"/>
    </source>
</evidence>
<dbReference type="PROSITE" id="PS00059">
    <property type="entry name" value="ADH_ZINC"/>
    <property type="match status" value="1"/>
</dbReference>
<dbReference type="InterPro" id="IPR013149">
    <property type="entry name" value="ADH-like_C"/>
</dbReference>
<evidence type="ECO:0000259" key="5">
    <source>
        <dbReference type="Pfam" id="PF08240"/>
    </source>
</evidence>
<dbReference type="EC" id="1.1.1.4" evidence="6"/>
<dbReference type="Pfam" id="PF00107">
    <property type="entry name" value="ADH_zinc_N"/>
    <property type="match status" value="1"/>
</dbReference>
<reference evidence="6" key="1">
    <citation type="journal article" date="2015" name="Proc. Natl. Acad. Sci. U.S.A.">
        <title>Networks of energetic and metabolic interactions define dynamics in microbial communities.</title>
        <authorList>
            <person name="Embree M."/>
            <person name="Liu J.K."/>
            <person name="Al-Bassam M.M."/>
            <person name="Zengler K."/>
        </authorList>
    </citation>
    <scope>NUCLEOTIDE SEQUENCE</scope>
</reference>
<dbReference type="GO" id="GO:0008270">
    <property type="term" value="F:zinc ion binding"/>
    <property type="evidence" value="ECO:0007669"/>
    <property type="project" value="InterPro"/>
</dbReference>
<evidence type="ECO:0000259" key="4">
    <source>
        <dbReference type="Pfam" id="PF00107"/>
    </source>
</evidence>
<evidence type="ECO:0000256" key="2">
    <source>
        <dbReference type="ARBA" id="ARBA00022833"/>
    </source>
</evidence>
<dbReference type="SUPFAM" id="SSF50129">
    <property type="entry name" value="GroES-like"/>
    <property type="match status" value="1"/>
</dbReference>
<dbReference type="InterPro" id="IPR002328">
    <property type="entry name" value="ADH_Zn_CS"/>
</dbReference>
<gene>
    <name evidence="6" type="ORF">ASZ90_008232</name>
</gene>
<evidence type="ECO:0000256" key="3">
    <source>
        <dbReference type="ARBA" id="ARBA00023002"/>
    </source>
</evidence>
<dbReference type="InterPro" id="IPR011032">
    <property type="entry name" value="GroES-like_sf"/>
</dbReference>
<feature type="domain" description="Alcohol dehydrogenase-like C-terminal" evidence="4">
    <location>
        <begin position="206"/>
        <end position="325"/>
    </location>
</feature>
<keyword evidence="3 6" id="KW-0560">Oxidoreductase</keyword>
<dbReference type="AlphaFoldDB" id="A0A0W8FMA0"/>